<dbReference type="RefSeq" id="WP_213000133.1">
    <property type="nucleotide sequence ID" value="NZ_BAAATW010000016.1"/>
</dbReference>
<evidence type="ECO:0000313" key="3">
    <source>
        <dbReference type="Proteomes" id="UP000680865"/>
    </source>
</evidence>
<accession>A0A919SUR8</accession>
<dbReference type="Proteomes" id="UP000680865">
    <property type="component" value="Unassembled WGS sequence"/>
</dbReference>
<name>A0A919SUR8_9ACTN</name>
<evidence type="ECO:0000256" key="1">
    <source>
        <dbReference type="SAM" id="Phobius"/>
    </source>
</evidence>
<gene>
    <name evidence="2" type="ORF">Aco04nite_55270</name>
</gene>
<comment type="caution">
    <text evidence="2">The sequence shown here is derived from an EMBL/GenBank/DDBJ whole genome shotgun (WGS) entry which is preliminary data.</text>
</comment>
<keyword evidence="1" id="KW-1133">Transmembrane helix</keyword>
<keyword evidence="1" id="KW-0812">Transmembrane</keyword>
<dbReference type="EMBL" id="BOQP01000030">
    <property type="protein sequence ID" value="GIM77423.1"/>
    <property type="molecule type" value="Genomic_DNA"/>
</dbReference>
<reference evidence="2" key="1">
    <citation type="submission" date="2021-03" db="EMBL/GenBank/DDBJ databases">
        <title>Whole genome shotgun sequence of Actinoplanes consettensis NBRC 14913.</title>
        <authorList>
            <person name="Komaki H."/>
            <person name="Tamura T."/>
        </authorList>
    </citation>
    <scope>NUCLEOTIDE SEQUENCE</scope>
    <source>
        <strain evidence="2">NBRC 14913</strain>
    </source>
</reference>
<keyword evidence="3" id="KW-1185">Reference proteome</keyword>
<proteinExistence type="predicted"/>
<feature type="transmembrane region" description="Helical" evidence="1">
    <location>
        <begin position="27"/>
        <end position="51"/>
    </location>
</feature>
<keyword evidence="1" id="KW-0472">Membrane</keyword>
<evidence type="ECO:0000313" key="2">
    <source>
        <dbReference type="EMBL" id="GIM77423.1"/>
    </source>
</evidence>
<protein>
    <submittedName>
        <fullName evidence="2">Uncharacterized protein</fullName>
    </submittedName>
</protein>
<dbReference type="AlphaFoldDB" id="A0A919SUR8"/>
<sequence>MTSTTELDRPITSPPAKSQGRRWVRRALIAAAVLAAAGVTTAATGATYVIAHSGNEPLPPGSTHTVNVYTVDDSISTTVPASERPGVVGRLIGMCDADTYYVEVDGGGYCVVLNGSLGEVDATGTDNGVELSPAEAAKVQGIVQRADEGGTDKTTRVVLGYDDGWAGMLKVADLTSGGPVHGSAID</sequence>
<organism evidence="2 3">
    <name type="scientific">Winogradskya consettensis</name>
    <dbReference type="NCBI Taxonomy" id="113560"/>
    <lineage>
        <taxon>Bacteria</taxon>
        <taxon>Bacillati</taxon>
        <taxon>Actinomycetota</taxon>
        <taxon>Actinomycetes</taxon>
        <taxon>Micromonosporales</taxon>
        <taxon>Micromonosporaceae</taxon>
        <taxon>Winogradskya</taxon>
    </lineage>
</organism>